<keyword evidence="2" id="KW-0732">Signal</keyword>
<comment type="similarity">
    <text evidence="1 9">Belongs to the peptidase S11 family.</text>
</comment>
<evidence type="ECO:0000313" key="12">
    <source>
        <dbReference type="EMBL" id="QNP63795.1"/>
    </source>
</evidence>
<feature type="domain" description="Peptidase S11 D-alanyl-D-alanine carboxypeptidase A N-terminal" evidence="11">
    <location>
        <begin position="618"/>
        <end position="811"/>
    </location>
</feature>
<evidence type="ECO:0000256" key="6">
    <source>
        <dbReference type="ARBA" id="ARBA00023316"/>
    </source>
</evidence>
<dbReference type="AlphaFoldDB" id="A0A7H0HTC9"/>
<dbReference type="GO" id="GO:0008360">
    <property type="term" value="P:regulation of cell shape"/>
    <property type="evidence" value="ECO:0007669"/>
    <property type="project" value="UniProtKB-KW"/>
</dbReference>
<feature type="binding site" evidence="8">
    <location>
        <position position="793"/>
    </location>
    <ligand>
        <name>substrate</name>
    </ligand>
</feature>
<feature type="compositionally biased region" description="Low complexity" evidence="10">
    <location>
        <begin position="328"/>
        <end position="369"/>
    </location>
</feature>
<dbReference type="PRINTS" id="PR00725">
    <property type="entry name" value="DADACBPTASE1"/>
</dbReference>
<dbReference type="Pfam" id="PF00768">
    <property type="entry name" value="Peptidase_S11"/>
    <property type="match status" value="1"/>
</dbReference>
<keyword evidence="4" id="KW-0133">Cell shape</keyword>
<dbReference type="SUPFAM" id="SSF56601">
    <property type="entry name" value="beta-lactamase/transpeptidase-like"/>
    <property type="match status" value="1"/>
</dbReference>
<feature type="active site" description="Proton acceptor" evidence="7">
    <location>
        <position position="628"/>
    </location>
</feature>
<evidence type="ECO:0000256" key="4">
    <source>
        <dbReference type="ARBA" id="ARBA00022960"/>
    </source>
</evidence>
<feature type="compositionally biased region" description="Acidic residues" evidence="10">
    <location>
        <begin position="315"/>
        <end position="327"/>
    </location>
</feature>
<evidence type="ECO:0000259" key="11">
    <source>
        <dbReference type="Pfam" id="PF00768"/>
    </source>
</evidence>
<dbReference type="GO" id="GO:0009002">
    <property type="term" value="F:serine-type D-Ala-D-Ala carboxypeptidase activity"/>
    <property type="evidence" value="ECO:0007669"/>
    <property type="project" value="InterPro"/>
</dbReference>
<evidence type="ECO:0000313" key="13">
    <source>
        <dbReference type="Proteomes" id="UP000516230"/>
    </source>
</evidence>
<feature type="active site" evidence="7">
    <location>
        <position position="693"/>
    </location>
</feature>
<feature type="compositionally biased region" description="Low complexity" evidence="10">
    <location>
        <begin position="74"/>
        <end position="94"/>
    </location>
</feature>
<evidence type="ECO:0000256" key="10">
    <source>
        <dbReference type="SAM" id="MobiDB-lite"/>
    </source>
</evidence>
<feature type="region of interest" description="Disordered" evidence="10">
    <location>
        <begin position="1"/>
        <end position="542"/>
    </location>
</feature>
<keyword evidence="3 12" id="KW-0378">Hydrolase</keyword>
<evidence type="ECO:0000256" key="1">
    <source>
        <dbReference type="ARBA" id="ARBA00007164"/>
    </source>
</evidence>
<reference evidence="12 13" key="1">
    <citation type="submission" date="2020-08" db="EMBL/GenBank/DDBJ databases">
        <title>A novel species.</title>
        <authorList>
            <person name="Gao J."/>
        </authorList>
    </citation>
    <scope>NUCLEOTIDE SEQUENCE [LARGE SCALE GENOMIC DNA]</scope>
    <source>
        <strain evidence="12 13">CRPJ-33</strain>
    </source>
</reference>
<evidence type="ECO:0000256" key="5">
    <source>
        <dbReference type="ARBA" id="ARBA00022984"/>
    </source>
</evidence>
<name>A0A7H0HTC9_9ACTN</name>
<evidence type="ECO:0000256" key="2">
    <source>
        <dbReference type="ARBA" id="ARBA00022729"/>
    </source>
</evidence>
<organism evidence="12 13">
    <name type="scientific">Streptomyces genisteinicus</name>
    <dbReference type="NCBI Taxonomy" id="2768068"/>
    <lineage>
        <taxon>Bacteria</taxon>
        <taxon>Bacillati</taxon>
        <taxon>Actinomycetota</taxon>
        <taxon>Actinomycetes</taxon>
        <taxon>Kitasatosporales</taxon>
        <taxon>Streptomycetaceae</taxon>
        <taxon>Streptomyces</taxon>
    </lineage>
</organism>
<feature type="compositionally biased region" description="Low complexity" evidence="10">
    <location>
        <begin position="468"/>
        <end position="507"/>
    </location>
</feature>
<dbReference type="GO" id="GO:0006508">
    <property type="term" value="P:proteolysis"/>
    <property type="evidence" value="ECO:0007669"/>
    <property type="project" value="InterPro"/>
</dbReference>
<dbReference type="PANTHER" id="PTHR21581">
    <property type="entry name" value="D-ALANYL-D-ALANINE CARBOXYPEPTIDASE"/>
    <property type="match status" value="1"/>
</dbReference>
<evidence type="ECO:0000256" key="7">
    <source>
        <dbReference type="PIRSR" id="PIRSR618044-1"/>
    </source>
</evidence>
<dbReference type="Proteomes" id="UP000516230">
    <property type="component" value="Chromosome"/>
</dbReference>
<feature type="compositionally biased region" description="Acidic residues" evidence="10">
    <location>
        <begin position="370"/>
        <end position="382"/>
    </location>
</feature>
<sequence>MTHGGGTVAGESPDKSEQRKSSGETAGSERDPRLAMFREDSPASEASSEPSPPSPAATDQRTAVFRLPPRDGAETAGEGAASSVSAAPAAASDGAAEDGDGSGRDTGEPEPSGTGADSAAGAAEAEDGVADGAGAGAPDAVGASGADAGAREPGSGADAEDGEGPDAAREPDADSGADAEAERDAMADSEADAGADSGVPSGDAADSGADDAGDPSDAEGGPSSGTAAGDERLRAAVAAWVATGDDAADGEPAGTATPQKASPAATGAPETDAEPESVADAEDGADAPDAADDDTSARAETTPGVASGSVNGTVDADEAPEADDETSDAGARAGADADGPGDDTAAAASADAPAPADGTTDTAPSTTDTTDTDGDSDADGDSEGTPAGDGTPAERPAVDQATAVFKALKRPAVDQPTTALKLPKPASDPDPDPAPRTAEAPGKNADTDEAEAERTSTFVPLRRDDARPAAAGAAARPKPAAPAASASASASAATAEPGTSAGASGASLTEAERTRQQPMPPLPPLDLLAELTNTPPPPETPTRTVVRRIKIWTPLVVLLLIVFAVAQSLRPLPDPSLTLTADPEYTFDGGKPSLPWPGEGQGQIVVSGVGVVGQFGDEKPVPIASVTKTMTAYIIMRDHPLKRGEDGEAIPVDALAEKEGGYDKTNDESTLNTIKEGDTISVRDALSAIMIPSANNVARLVARWDAGSEEAFVKKMNDTAKELGMTNTTYTDPSGLDATTVSTAADQVKLGQALVKNKAMVDITRVQEWYDPSGKRHSNYNTLMPRNGAIGIKTGSTTKAGGNLLFAAYKDIGGSTQTIVGAVLSQHEAPILQTVNRVSEEVLVATREALLEKKVVTKGDVVGYVDDGLGGRTPVVATKDLTIVGWTGLKLESDITDGGKKLSHTAKAGTVVGSLTTGTGPGTTSVPVALQQDLVEPGFGDKLTRLG</sequence>
<feature type="compositionally biased region" description="Low complexity" evidence="10">
    <location>
        <begin position="130"/>
        <end position="157"/>
    </location>
</feature>
<feature type="compositionally biased region" description="Basic and acidic residues" evidence="10">
    <location>
        <begin position="12"/>
        <end position="41"/>
    </location>
</feature>
<evidence type="ECO:0000256" key="9">
    <source>
        <dbReference type="RuleBase" id="RU004016"/>
    </source>
</evidence>
<evidence type="ECO:0000256" key="3">
    <source>
        <dbReference type="ARBA" id="ARBA00022801"/>
    </source>
</evidence>
<dbReference type="InterPro" id="IPR018044">
    <property type="entry name" value="Peptidase_S11"/>
</dbReference>
<feature type="compositionally biased region" description="Low complexity" evidence="10">
    <location>
        <begin position="194"/>
        <end position="207"/>
    </location>
</feature>
<protein>
    <submittedName>
        <fullName evidence="12">Serine hydrolase</fullName>
    </submittedName>
</protein>
<dbReference type="EMBL" id="CP060825">
    <property type="protein sequence ID" value="QNP63795.1"/>
    <property type="molecule type" value="Genomic_DNA"/>
</dbReference>
<dbReference type="KEGG" id="sgj:IAG43_13210"/>
<dbReference type="GO" id="GO:0009252">
    <property type="term" value="P:peptidoglycan biosynthetic process"/>
    <property type="evidence" value="ECO:0007669"/>
    <property type="project" value="UniProtKB-KW"/>
</dbReference>
<proteinExistence type="inferred from homology"/>
<feature type="compositionally biased region" description="Acidic residues" evidence="10">
    <location>
        <begin position="271"/>
        <end position="294"/>
    </location>
</feature>
<evidence type="ECO:0000256" key="8">
    <source>
        <dbReference type="PIRSR" id="PIRSR618044-2"/>
    </source>
</evidence>
<dbReference type="InterPro" id="IPR001967">
    <property type="entry name" value="Peptidase_S11_N"/>
</dbReference>
<accession>A0A7H0HTC9</accession>
<keyword evidence="6" id="KW-0961">Cell wall biogenesis/degradation</keyword>
<feature type="active site" description="Acyl-ester intermediate" evidence="7">
    <location>
        <position position="625"/>
    </location>
</feature>
<gene>
    <name evidence="12" type="ORF">IAG43_13210</name>
</gene>
<keyword evidence="13" id="KW-1185">Reference proteome</keyword>
<dbReference type="GO" id="GO:0071555">
    <property type="term" value="P:cell wall organization"/>
    <property type="evidence" value="ECO:0007669"/>
    <property type="project" value="UniProtKB-KW"/>
</dbReference>
<keyword evidence="5" id="KW-0573">Peptidoglycan synthesis</keyword>
<dbReference type="InterPro" id="IPR012338">
    <property type="entry name" value="Beta-lactam/transpept-like"/>
</dbReference>
<feature type="compositionally biased region" description="Acidic residues" evidence="10">
    <location>
        <begin position="208"/>
        <end position="217"/>
    </location>
</feature>
<dbReference type="Gene3D" id="3.40.710.10">
    <property type="entry name" value="DD-peptidase/beta-lactamase superfamily"/>
    <property type="match status" value="1"/>
</dbReference>
<dbReference type="PANTHER" id="PTHR21581:SF33">
    <property type="entry name" value="D-ALANYL-D-ALANINE CARBOXYPEPTIDASE DACB"/>
    <property type="match status" value="1"/>
</dbReference>